<protein>
    <submittedName>
        <fullName evidence="1">Uncharacterized protein</fullName>
    </submittedName>
</protein>
<comment type="caution">
    <text evidence="1">The sequence shown here is derived from an EMBL/GenBank/DDBJ whole genome shotgun (WGS) entry which is preliminary data.</text>
</comment>
<keyword evidence="2" id="KW-1185">Reference proteome</keyword>
<sequence length="134" mass="14244">MRSSIIIATFVALAAALPAIVPVEKTSLAVRTESYDATPALEARQTVVFDQTYSWPDSIVEGGGMSAQFEATNQGNGNYKFQFWNSAPANAAALNYRVSYGGKTLASVNLSTGQTTTVTIPKTGDNFNVFVQPA</sequence>
<dbReference type="EMBL" id="JAPHNI010000029">
    <property type="protein sequence ID" value="KAJ8118123.1"/>
    <property type="molecule type" value="Genomic_DNA"/>
</dbReference>
<reference evidence="1" key="1">
    <citation type="submission" date="2022-11" db="EMBL/GenBank/DDBJ databases">
        <title>Genome Sequence of Boeremia exigua.</title>
        <authorList>
            <person name="Buettner E."/>
        </authorList>
    </citation>
    <scope>NUCLEOTIDE SEQUENCE</scope>
    <source>
        <strain evidence="1">CU02</strain>
    </source>
</reference>
<gene>
    <name evidence="1" type="ORF">OPT61_g830</name>
</gene>
<evidence type="ECO:0000313" key="1">
    <source>
        <dbReference type="EMBL" id="KAJ8118123.1"/>
    </source>
</evidence>
<dbReference type="Proteomes" id="UP001153331">
    <property type="component" value="Unassembled WGS sequence"/>
</dbReference>
<name>A0ACC2IST8_9PLEO</name>
<evidence type="ECO:0000313" key="2">
    <source>
        <dbReference type="Proteomes" id="UP001153331"/>
    </source>
</evidence>
<organism evidence="1 2">
    <name type="scientific">Boeremia exigua</name>
    <dbReference type="NCBI Taxonomy" id="749465"/>
    <lineage>
        <taxon>Eukaryota</taxon>
        <taxon>Fungi</taxon>
        <taxon>Dikarya</taxon>
        <taxon>Ascomycota</taxon>
        <taxon>Pezizomycotina</taxon>
        <taxon>Dothideomycetes</taxon>
        <taxon>Pleosporomycetidae</taxon>
        <taxon>Pleosporales</taxon>
        <taxon>Pleosporineae</taxon>
        <taxon>Didymellaceae</taxon>
        <taxon>Boeremia</taxon>
    </lineage>
</organism>
<accession>A0ACC2IST8</accession>
<proteinExistence type="predicted"/>